<feature type="transmembrane region" description="Helical" evidence="1">
    <location>
        <begin position="12"/>
        <end position="32"/>
    </location>
</feature>
<reference evidence="3" key="1">
    <citation type="submission" date="2018-04" db="EMBL/GenBank/DDBJ databases">
        <title>Complete genome of Antarctic heterotrophic bacterium Hymenobacter nivis.</title>
        <authorList>
            <person name="Terashima M."/>
        </authorList>
    </citation>
    <scope>NUCLEOTIDE SEQUENCE [LARGE SCALE GENOMIC DNA]</scope>
    <source>
        <strain evidence="3">NBRC 111535</strain>
    </source>
</reference>
<organism evidence="2 3">
    <name type="scientific">Hymenobacter nivis</name>
    <dbReference type="NCBI Taxonomy" id="1850093"/>
    <lineage>
        <taxon>Bacteria</taxon>
        <taxon>Pseudomonadati</taxon>
        <taxon>Bacteroidota</taxon>
        <taxon>Cytophagia</taxon>
        <taxon>Cytophagales</taxon>
        <taxon>Hymenobacteraceae</taxon>
        <taxon>Hymenobacter</taxon>
    </lineage>
</organism>
<proteinExistence type="predicted"/>
<keyword evidence="1" id="KW-0472">Membrane</keyword>
<evidence type="ECO:0000313" key="2">
    <source>
        <dbReference type="EMBL" id="AWM31355.1"/>
    </source>
</evidence>
<protein>
    <submittedName>
        <fullName evidence="2">Uncharacterized protein</fullName>
    </submittedName>
</protein>
<gene>
    <name evidence="2" type="ORF">DDQ68_00270</name>
</gene>
<keyword evidence="3" id="KW-1185">Reference proteome</keyword>
<dbReference type="KEGG" id="hnv:DDQ68_00270"/>
<dbReference type="Proteomes" id="UP000245999">
    <property type="component" value="Chromosome"/>
</dbReference>
<name>A0A2Z3GKB2_9BACT</name>
<evidence type="ECO:0000256" key="1">
    <source>
        <dbReference type="SAM" id="Phobius"/>
    </source>
</evidence>
<dbReference type="RefSeq" id="WP_109651747.1">
    <property type="nucleotide sequence ID" value="NZ_CP029145.1"/>
</dbReference>
<dbReference type="EMBL" id="CP029145">
    <property type="protein sequence ID" value="AWM31355.1"/>
    <property type="molecule type" value="Genomic_DNA"/>
</dbReference>
<dbReference type="AlphaFoldDB" id="A0A2Z3GKB2"/>
<accession>A0A2Z3GKB2</accession>
<sequence length="103" mass="11257">MAAPNNVVSSEWAKWVAGLLLGVNSLCVGYVIRMETRVATLETSFTDQQRVSIQQQADAKEIRADLYSRLSATDRTQLEILQAIGLVREDVAAIRGAVGASRH</sequence>
<evidence type="ECO:0000313" key="3">
    <source>
        <dbReference type="Proteomes" id="UP000245999"/>
    </source>
</evidence>
<keyword evidence="1" id="KW-0812">Transmembrane</keyword>
<keyword evidence="1" id="KW-1133">Transmembrane helix</keyword>